<dbReference type="AlphaFoldDB" id="A0A5M6D6G8"/>
<gene>
    <name evidence="2" type="ORF">F0145_17540</name>
</gene>
<dbReference type="InterPro" id="IPR035287">
    <property type="entry name" value="DUF5362"/>
</dbReference>
<reference evidence="2 3" key="1">
    <citation type="submission" date="2019-09" db="EMBL/GenBank/DDBJ databases">
        <title>Genome sequence and assembly of Adhaeribacter sp.</title>
        <authorList>
            <person name="Chhetri G."/>
        </authorList>
    </citation>
    <scope>NUCLEOTIDE SEQUENCE [LARGE SCALE GENOMIC DNA]</scope>
    <source>
        <strain evidence="2 3">DK36</strain>
    </source>
</reference>
<dbReference type="RefSeq" id="WP_150090320.1">
    <property type="nucleotide sequence ID" value="NZ_VWSF01000015.1"/>
</dbReference>
<proteinExistence type="predicted"/>
<evidence type="ECO:0008006" key="4">
    <source>
        <dbReference type="Google" id="ProtNLM"/>
    </source>
</evidence>
<feature type="transmembrane region" description="Helical" evidence="1">
    <location>
        <begin position="35"/>
        <end position="58"/>
    </location>
</feature>
<dbReference type="Proteomes" id="UP000323426">
    <property type="component" value="Unassembled WGS sequence"/>
</dbReference>
<organism evidence="2 3">
    <name type="scientific">Adhaeribacter rhizoryzae</name>
    <dbReference type="NCBI Taxonomy" id="2607907"/>
    <lineage>
        <taxon>Bacteria</taxon>
        <taxon>Pseudomonadati</taxon>
        <taxon>Bacteroidota</taxon>
        <taxon>Cytophagia</taxon>
        <taxon>Cytophagales</taxon>
        <taxon>Hymenobacteraceae</taxon>
        <taxon>Adhaeribacter</taxon>
    </lineage>
</organism>
<feature type="transmembrane region" description="Helical" evidence="1">
    <location>
        <begin position="79"/>
        <end position="99"/>
    </location>
</feature>
<keyword evidence="3" id="KW-1185">Reference proteome</keyword>
<name>A0A5M6D6G8_9BACT</name>
<evidence type="ECO:0000313" key="3">
    <source>
        <dbReference type="Proteomes" id="UP000323426"/>
    </source>
</evidence>
<evidence type="ECO:0000313" key="2">
    <source>
        <dbReference type="EMBL" id="KAA5542943.1"/>
    </source>
</evidence>
<keyword evidence="1" id="KW-0472">Membrane</keyword>
<sequence length="163" mass="18370">METENPYSPGAYNAGPNALIINSEMKNHLLATAQWGRFLAIAGFLLIGLMVVGAFTIGKIMTTMMTTMVNADDSGPFNYGRMGIIPTIYLLLIALLYFFPTFYLYQFSSRIKSALYHNQEVDLAFAFSRLKSFFKFWGILFIIILGFYAFGFIAMLIGFMVAR</sequence>
<accession>A0A5M6D6G8</accession>
<protein>
    <recommendedName>
        <fullName evidence="4">DUF5362 domain-containing protein</fullName>
    </recommendedName>
</protein>
<keyword evidence="1" id="KW-1133">Transmembrane helix</keyword>
<dbReference type="EMBL" id="VWSF01000015">
    <property type="protein sequence ID" value="KAA5542943.1"/>
    <property type="molecule type" value="Genomic_DNA"/>
</dbReference>
<dbReference type="Pfam" id="PF17319">
    <property type="entry name" value="DUF5362"/>
    <property type="match status" value="1"/>
</dbReference>
<feature type="transmembrane region" description="Helical" evidence="1">
    <location>
        <begin position="136"/>
        <end position="162"/>
    </location>
</feature>
<comment type="caution">
    <text evidence="2">The sequence shown here is derived from an EMBL/GenBank/DDBJ whole genome shotgun (WGS) entry which is preliminary data.</text>
</comment>
<keyword evidence="1" id="KW-0812">Transmembrane</keyword>
<evidence type="ECO:0000256" key="1">
    <source>
        <dbReference type="SAM" id="Phobius"/>
    </source>
</evidence>